<dbReference type="Pfam" id="PF20695">
    <property type="entry name" value="UbiD_N"/>
    <property type="match status" value="1"/>
</dbReference>
<evidence type="ECO:0000313" key="5">
    <source>
        <dbReference type="EMBL" id="MXQ52314.1"/>
    </source>
</evidence>
<keyword evidence="6" id="KW-1185">Reference proteome</keyword>
<proteinExistence type="inferred from homology"/>
<dbReference type="EMBL" id="WUUL01000001">
    <property type="protein sequence ID" value="MXQ52314.1"/>
    <property type="molecule type" value="Genomic_DNA"/>
</dbReference>
<dbReference type="InterPro" id="IPR049381">
    <property type="entry name" value="UbiD-like_C"/>
</dbReference>
<gene>
    <name evidence="5" type="ORF">GSM42_00815</name>
</gene>
<reference evidence="5 6" key="1">
    <citation type="submission" date="2019-12" db="EMBL/GenBank/DDBJ databases">
        <title>Whole-genome analyses of novel actinobacteria.</title>
        <authorList>
            <person name="Sahin N."/>
            <person name="Saygin H."/>
        </authorList>
    </citation>
    <scope>NUCLEOTIDE SEQUENCE [LARGE SCALE GENOMIC DNA]</scope>
    <source>
        <strain evidence="5 6">KC615</strain>
    </source>
</reference>
<dbReference type="AlphaFoldDB" id="A0A6I4VUY6"/>
<dbReference type="Pfam" id="PF01977">
    <property type="entry name" value="UbiD"/>
    <property type="match status" value="1"/>
</dbReference>
<dbReference type="PANTHER" id="PTHR30108:SF21">
    <property type="entry name" value="4-HYDROXYBENZOATE DECARBOXYLASE"/>
    <property type="match status" value="1"/>
</dbReference>
<sequence length="466" mass="51689">MTLQKQPHTYQLSARGLKNLQGILSFLEAEGLLTTITTPVNRKHEVAGLAKKLEGGNALLFKHILSHEAPIFTGLYWNRELLSRIFQVETEKLPFLMADAIQNWRNNPVPPVVQDSGPANEVISVSSEVDMLQQIPIPTQGLDEGGPYLTSCVVIAKDPETGVRNTSIHRFMVSGSNRLTMQLDMGRHLRDYYERSEKMGKPLEITINNGVNPAVHIAAVTPSNAAQMDEDELGVASTLLGEPLPLLRSQSVEVEGIADAQYIIEGEILPEVRESEGPAAEVTDYYAKKDNRWVVHVKAVTRRSNPIFHTIIPGREVYNAVGLMAEASIFRNVSQLVPSVQAVFLTYGGCGFYHAVVQIKKHIEGVQKNAILATFAAFPSLRRVTIVDEDVNIYDPIDVEWAIATRHDPVKDTIVIPDAIGHELNPMTLEGTVTKIGIDATAPFPRPRKFQRIQLQQVDISKYEIK</sequence>
<feature type="domain" description="3-octaprenyl-4-hydroxybenzoate carboxy-lyase-like C-terminal" evidence="4">
    <location>
        <begin position="321"/>
        <end position="440"/>
    </location>
</feature>
<name>A0A6I4VUY6_9BACL</name>
<evidence type="ECO:0000259" key="2">
    <source>
        <dbReference type="Pfam" id="PF01977"/>
    </source>
</evidence>
<dbReference type="SUPFAM" id="SSF50475">
    <property type="entry name" value="FMN-binding split barrel"/>
    <property type="match status" value="1"/>
</dbReference>
<comment type="similarity">
    <text evidence="1">Belongs to the UbiD family.</text>
</comment>
<evidence type="ECO:0000313" key="6">
    <source>
        <dbReference type="Proteomes" id="UP000430692"/>
    </source>
</evidence>
<protein>
    <submittedName>
        <fullName evidence="5">UbiD family decarboxylase</fullName>
    </submittedName>
</protein>
<dbReference type="InterPro" id="IPR048304">
    <property type="entry name" value="UbiD_Rift_dom"/>
</dbReference>
<organism evidence="5 6">
    <name type="scientific">Shimazuella alba</name>
    <dbReference type="NCBI Taxonomy" id="2690964"/>
    <lineage>
        <taxon>Bacteria</taxon>
        <taxon>Bacillati</taxon>
        <taxon>Bacillota</taxon>
        <taxon>Bacilli</taxon>
        <taxon>Bacillales</taxon>
        <taxon>Thermoactinomycetaceae</taxon>
        <taxon>Shimazuella</taxon>
    </lineage>
</organism>
<dbReference type="InterPro" id="IPR049383">
    <property type="entry name" value="UbiD-like_N"/>
</dbReference>
<feature type="domain" description="3-octaprenyl-4-hydroxybenzoate carboxy-lyase-like Rift-related" evidence="2">
    <location>
        <begin position="114"/>
        <end position="315"/>
    </location>
</feature>
<accession>A0A6I4VUY6</accession>
<feature type="domain" description="3-octaprenyl-4-hydroxybenzoate carboxy-lyase-like N-terminal" evidence="3">
    <location>
        <begin position="24"/>
        <end position="94"/>
    </location>
</feature>
<dbReference type="NCBIfam" id="TIGR00148">
    <property type="entry name" value="UbiD family decarboxylase"/>
    <property type="match status" value="1"/>
</dbReference>
<dbReference type="Proteomes" id="UP000430692">
    <property type="component" value="Unassembled WGS sequence"/>
</dbReference>
<evidence type="ECO:0000259" key="4">
    <source>
        <dbReference type="Pfam" id="PF20696"/>
    </source>
</evidence>
<dbReference type="GO" id="GO:0016831">
    <property type="term" value="F:carboxy-lyase activity"/>
    <property type="evidence" value="ECO:0007669"/>
    <property type="project" value="InterPro"/>
</dbReference>
<dbReference type="RefSeq" id="WP_160799351.1">
    <property type="nucleotide sequence ID" value="NZ_WUUL01000001.1"/>
</dbReference>
<dbReference type="Pfam" id="PF20696">
    <property type="entry name" value="UbiD_C"/>
    <property type="match status" value="1"/>
</dbReference>
<dbReference type="Gene3D" id="3.40.1670.10">
    <property type="entry name" value="UbiD C-terminal domain-like"/>
    <property type="match status" value="1"/>
</dbReference>
<dbReference type="PANTHER" id="PTHR30108">
    <property type="entry name" value="3-OCTAPRENYL-4-HYDROXYBENZOATE CARBOXY-LYASE-RELATED"/>
    <property type="match status" value="1"/>
</dbReference>
<dbReference type="SUPFAM" id="SSF143968">
    <property type="entry name" value="UbiD C-terminal domain-like"/>
    <property type="match status" value="1"/>
</dbReference>
<evidence type="ECO:0000256" key="1">
    <source>
        <dbReference type="ARBA" id="ARBA00010021"/>
    </source>
</evidence>
<comment type="caution">
    <text evidence="5">The sequence shown here is derived from an EMBL/GenBank/DDBJ whole genome shotgun (WGS) entry which is preliminary data.</text>
</comment>
<evidence type="ECO:0000259" key="3">
    <source>
        <dbReference type="Pfam" id="PF20695"/>
    </source>
</evidence>
<dbReference type="GO" id="GO:0005737">
    <property type="term" value="C:cytoplasm"/>
    <property type="evidence" value="ECO:0007669"/>
    <property type="project" value="TreeGrafter"/>
</dbReference>
<dbReference type="InterPro" id="IPR002830">
    <property type="entry name" value="UbiD"/>
</dbReference>